<feature type="binding site" evidence="9">
    <location>
        <position position="17"/>
    </location>
    <ligand>
        <name>Mg(2+)</name>
        <dbReference type="ChEBI" id="CHEBI:18420"/>
    </ligand>
</feature>
<dbReference type="GO" id="GO:0004141">
    <property type="term" value="F:dethiobiotin synthase activity"/>
    <property type="evidence" value="ECO:0007669"/>
    <property type="project" value="UniProtKB-UniRule"/>
</dbReference>
<comment type="function">
    <text evidence="9">Catalyzes a mechanistically unusual reaction, the ATP-dependent insertion of CO2 between the N7 and N8 nitrogen atoms of 7,8-diaminopelargonic acid (DAPA, also called 7,8-diammoniononanoate) to form a ureido ring.</text>
</comment>
<feature type="binding site" evidence="9">
    <location>
        <begin position="117"/>
        <end position="120"/>
    </location>
    <ligand>
        <name>ATP</name>
        <dbReference type="ChEBI" id="CHEBI:30616"/>
    </ligand>
</feature>
<evidence type="ECO:0000256" key="8">
    <source>
        <dbReference type="ARBA" id="ARBA00047386"/>
    </source>
</evidence>
<evidence type="ECO:0000256" key="2">
    <source>
        <dbReference type="ARBA" id="ARBA00022598"/>
    </source>
</evidence>
<dbReference type="UniPathway" id="UPA00078">
    <property type="reaction ID" value="UER00161"/>
</dbReference>
<evidence type="ECO:0000256" key="4">
    <source>
        <dbReference type="ARBA" id="ARBA00022741"/>
    </source>
</evidence>
<dbReference type="GO" id="GO:0005829">
    <property type="term" value="C:cytosol"/>
    <property type="evidence" value="ECO:0007669"/>
    <property type="project" value="TreeGrafter"/>
</dbReference>
<reference evidence="11" key="1">
    <citation type="submission" date="2016-10" db="EMBL/GenBank/DDBJ databases">
        <authorList>
            <person name="Varghese N."/>
            <person name="Submissions S."/>
        </authorList>
    </citation>
    <scope>NUCLEOTIDE SEQUENCE [LARGE SCALE GENOMIC DNA]</scope>
    <source>
        <strain evidence="11">DSM 26348</strain>
    </source>
</reference>
<dbReference type="GO" id="GO:0042803">
    <property type="term" value="F:protein homodimerization activity"/>
    <property type="evidence" value="ECO:0007669"/>
    <property type="project" value="UniProtKB-ARBA"/>
</dbReference>
<evidence type="ECO:0000256" key="3">
    <source>
        <dbReference type="ARBA" id="ARBA00022723"/>
    </source>
</evidence>
<comment type="catalytic activity">
    <reaction evidence="8">
        <text>(7R,8S)-8-amino-7-(carboxyamino)nonanoate + ATP = (4R,5S)-dethiobiotin + ADP + phosphate + H(+)</text>
        <dbReference type="Rhea" id="RHEA:63684"/>
        <dbReference type="ChEBI" id="CHEBI:15378"/>
        <dbReference type="ChEBI" id="CHEBI:30616"/>
        <dbReference type="ChEBI" id="CHEBI:43474"/>
        <dbReference type="ChEBI" id="CHEBI:149470"/>
        <dbReference type="ChEBI" id="CHEBI:149473"/>
        <dbReference type="ChEBI" id="CHEBI:456216"/>
    </reaction>
</comment>
<dbReference type="GO" id="GO:0009102">
    <property type="term" value="P:biotin biosynthetic process"/>
    <property type="evidence" value="ECO:0007669"/>
    <property type="project" value="UniProtKB-UniRule"/>
</dbReference>
<feature type="binding site" evidence="9">
    <location>
        <position position="117"/>
    </location>
    <ligand>
        <name>Mg(2+)</name>
        <dbReference type="ChEBI" id="CHEBI:18420"/>
    </ligand>
</feature>
<dbReference type="NCBIfam" id="TIGR00347">
    <property type="entry name" value="bioD"/>
    <property type="match status" value="1"/>
</dbReference>
<comment type="cofactor">
    <cofactor evidence="9">
        <name>Mg(2+)</name>
        <dbReference type="ChEBI" id="CHEBI:18420"/>
    </cofactor>
</comment>
<organism evidence="10 11">
    <name type="scientific">Planctomicrobium piriforme</name>
    <dbReference type="NCBI Taxonomy" id="1576369"/>
    <lineage>
        <taxon>Bacteria</taxon>
        <taxon>Pseudomonadati</taxon>
        <taxon>Planctomycetota</taxon>
        <taxon>Planctomycetia</taxon>
        <taxon>Planctomycetales</taxon>
        <taxon>Planctomycetaceae</taxon>
        <taxon>Planctomicrobium</taxon>
    </lineage>
</organism>
<accession>A0A1I3JIV2</accession>
<dbReference type="InterPro" id="IPR004472">
    <property type="entry name" value="DTB_synth_BioD"/>
</dbReference>
<dbReference type="Pfam" id="PF13500">
    <property type="entry name" value="AAA_26"/>
    <property type="match status" value="1"/>
</dbReference>
<gene>
    <name evidence="9" type="primary">bioD</name>
    <name evidence="10" type="ORF">SAMN05421753_110183</name>
</gene>
<dbReference type="GO" id="GO:0005524">
    <property type="term" value="F:ATP binding"/>
    <property type="evidence" value="ECO:0007669"/>
    <property type="project" value="UniProtKB-UniRule"/>
</dbReference>
<dbReference type="STRING" id="1576369.SAMN05421753_110183"/>
<evidence type="ECO:0000313" key="11">
    <source>
        <dbReference type="Proteomes" id="UP000199518"/>
    </source>
</evidence>
<keyword evidence="7 9" id="KW-0460">Magnesium</keyword>
<keyword evidence="1 9" id="KW-0963">Cytoplasm</keyword>
<comment type="subunit">
    <text evidence="9">Homodimer.</text>
</comment>
<dbReference type="PANTHER" id="PTHR43210">
    <property type="entry name" value="DETHIOBIOTIN SYNTHETASE"/>
    <property type="match status" value="1"/>
</dbReference>
<feature type="binding site" evidence="9">
    <location>
        <position position="42"/>
    </location>
    <ligand>
        <name>substrate</name>
    </ligand>
</feature>
<sequence length="242" mass="25724">MTSGLFITGTDTGVGKTHVTCQLAGAMVEMGLRVGAYKPVCSGAEVSESGKLHWGDVEQIWNALGGRYPRELICPQTFHAAVAPPVAAKMEKRSVDSSLLRAGAAAWHDKVDCLLVEGAGGWFSPIADGETVSDLARDLRFPVVIVSANRLGMINHTLLTILAVRQAGLPIAGIVENCVQSAMDESAATNIGLLQELTDVPVFGPWPWFPPTDLLPPHGFATMRQATVDGLFSGVTLPKHTR</sequence>
<dbReference type="PIRSF" id="PIRSF006755">
    <property type="entry name" value="DTB_synth"/>
    <property type="match status" value="1"/>
</dbReference>
<dbReference type="HAMAP" id="MF_00336">
    <property type="entry name" value="BioD"/>
    <property type="match status" value="1"/>
</dbReference>
<keyword evidence="5 9" id="KW-0093">Biotin biosynthesis</keyword>
<dbReference type="FunFam" id="3.40.50.300:FF:000292">
    <property type="entry name" value="ATP-dependent dethiobiotin synthetase BioD"/>
    <property type="match status" value="1"/>
</dbReference>
<evidence type="ECO:0000256" key="5">
    <source>
        <dbReference type="ARBA" id="ARBA00022756"/>
    </source>
</evidence>
<dbReference type="GO" id="GO:0000287">
    <property type="term" value="F:magnesium ion binding"/>
    <property type="evidence" value="ECO:0007669"/>
    <property type="project" value="UniProtKB-UniRule"/>
</dbReference>
<evidence type="ECO:0000256" key="6">
    <source>
        <dbReference type="ARBA" id="ARBA00022840"/>
    </source>
</evidence>
<keyword evidence="3 9" id="KW-0479">Metal-binding</keyword>
<comment type="caution">
    <text evidence="9">Lacks conserved residue(s) required for the propagation of feature annotation.</text>
</comment>
<dbReference type="RefSeq" id="WP_092051360.1">
    <property type="nucleotide sequence ID" value="NZ_FOQD01000010.1"/>
</dbReference>
<keyword evidence="4 9" id="KW-0547">Nucleotide-binding</keyword>
<feature type="binding site" evidence="9">
    <location>
        <begin position="13"/>
        <end position="18"/>
    </location>
    <ligand>
        <name>ATP</name>
        <dbReference type="ChEBI" id="CHEBI:30616"/>
    </ligand>
</feature>
<keyword evidence="2 9" id="KW-0436">Ligase</keyword>
<comment type="subcellular location">
    <subcellularLocation>
        <location evidence="9">Cytoplasm</location>
    </subcellularLocation>
</comment>
<name>A0A1I3JIV2_9PLAN</name>
<dbReference type="CDD" id="cd03109">
    <property type="entry name" value="DTBS"/>
    <property type="match status" value="1"/>
</dbReference>
<evidence type="ECO:0000313" key="10">
    <source>
        <dbReference type="EMBL" id="SFI59918.1"/>
    </source>
</evidence>
<evidence type="ECO:0000256" key="1">
    <source>
        <dbReference type="ARBA" id="ARBA00022490"/>
    </source>
</evidence>
<dbReference type="OrthoDB" id="9802097at2"/>
<comment type="catalytic activity">
    <reaction evidence="9">
        <text>(7R,8S)-7,8-diammoniononanoate + CO2 + ATP = (4R,5S)-dethiobiotin + ADP + phosphate + 3 H(+)</text>
        <dbReference type="Rhea" id="RHEA:15805"/>
        <dbReference type="ChEBI" id="CHEBI:15378"/>
        <dbReference type="ChEBI" id="CHEBI:16526"/>
        <dbReference type="ChEBI" id="CHEBI:30616"/>
        <dbReference type="ChEBI" id="CHEBI:43474"/>
        <dbReference type="ChEBI" id="CHEBI:149469"/>
        <dbReference type="ChEBI" id="CHEBI:149473"/>
        <dbReference type="ChEBI" id="CHEBI:456216"/>
        <dbReference type="EC" id="6.3.3.3"/>
    </reaction>
</comment>
<feature type="binding site" evidence="9">
    <location>
        <position position="56"/>
    </location>
    <ligand>
        <name>Mg(2+)</name>
        <dbReference type="ChEBI" id="CHEBI:18420"/>
    </ligand>
</feature>
<keyword evidence="11" id="KW-1185">Reference proteome</keyword>
<feature type="active site" evidence="9">
    <location>
        <position position="38"/>
    </location>
</feature>
<comment type="similarity">
    <text evidence="9">Belongs to the dethiobiotin synthetase family.</text>
</comment>
<evidence type="ECO:0000256" key="9">
    <source>
        <dbReference type="HAMAP-Rule" id="MF_00336"/>
    </source>
</evidence>
<dbReference type="Proteomes" id="UP000199518">
    <property type="component" value="Unassembled WGS sequence"/>
</dbReference>
<dbReference type="EMBL" id="FOQD01000010">
    <property type="protein sequence ID" value="SFI59918.1"/>
    <property type="molecule type" value="Genomic_DNA"/>
</dbReference>
<proteinExistence type="inferred from homology"/>
<feature type="binding site" evidence="9">
    <location>
        <begin position="177"/>
        <end position="178"/>
    </location>
    <ligand>
        <name>ATP</name>
        <dbReference type="ChEBI" id="CHEBI:30616"/>
    </ligand>
</feature>
<dbReference type="EC" id="6.3.3.3" evidence="9"/>
<feature type="binding site" evidence="9">
    <location>
        <position position="56"/>
    </location>
    <ligand>
        <name>ATP</name>
        <dbReference type="ChEBI" id="CHEBI:30616"/>
    </ligand>
</feature>
<protein>
    <recommendedName>
        <fullName evidence="9">ATP-dependent dethiobiotin synthetase BioD</fullName>
        <ecNumber evidence="9">6.3.3.3</ecNumber>
    </recommendedName>
    <alternativeName>
        <fullName evidence="9">DTB synthetase</fullName>
        <shortName evidence="9">DTBS</shortName>
    </alternativeName>
    <alternativeName>
        <fullName evidence="9">Dethiobiotin synthase</fullName>
    </alternativeName>
</protein>
<dbReference type="InterPro" id="IPR027417">
    <property type="entry name" value="P-loop_NTPase"/>
</dbReference>
<dbReference type="PANTHER" id="PTHR43210:SF2">
    <property type="entry name" value="ATP-DEPENDENT DETHIOBIOTIN SYNTHETASE BIOD 2"/>
    <property type="match status" value="1"/>
</dbReference>
<dbReference type="SUPFAM" id="SSF52540">
    <property type="entry name" value="P-loop containing nucleoside triphosphate hydrolases"/>
    <property type="match status" value="1"/>
</dbReference>
<keyword evidence="6 9" id="KW-0067">ATP-binding</keyword>
<evidence type="ECO:0000256" key="7">
    <source>
        <dbReference type="ARBA" id="ARBA00022842"/>
    </source>
</evidence>
<comment type="pathway">
    <text evidence="9">Cofactor biosynthesis; biotin biosynthesis; biotin from 7,8-diaminononanoate: step 1/2.</text>
</comment>
<dbReference type="AlphaFoldDB" id="A0A1I3JIV2"/>
<dbReference type="Gene3D" id="3.40.50.300">
    <property type="entry name" value="P-loop containing nucleotide triphosphate hydrolases"/>
    <property type="match status" value="1"/>
</dbReference>